<dbReference type="PANTHER" id="PTHR47439">
    <property type="entry name" value="LOW MOLECULAR WEIGHT PHOSPHOTYROSINE PROTEIN PHOSPHATASE-RELATED"/>
    <property type="match status" value="1"/>
</dbReference>
<reference evidence="7" key="1">
    <citation type="submission" date="2020-07" db="EMBL/GenBank/DDBJ databases">
        <title>Complete genome sequencing of Coprobacter sp. strain 2CBH44.</title>
        <authorList>
            <person name="Sakamoto M."/>
            <person name="Murakami T."/>
            <person name="Mori H."/>
        </authorList>
    </citation>
    <scope>NUCLEOTIDE SEQUENCE [LARGE SCALE GENOMIC DNA]</scope>
    <source>
        <strain evidence="7">2CBH44</strain>
    </source>
</reference>
<proteinExistence type="inferred from homology"/>
<dbReference type="FunFam" id="3.40.50.2300:FF:000113">
    <property type="entry name" value="Low molecular weight protein-tyrosine-phosphatase"/>
    <property type="match status" value="1"/>
</dbReference>
<dbReference type="InterPro" id="IPR052995">
    <property type="entry name" value="LMW-PTP"/>
</dbReference>
<protein>
    <submittedName>
        <fullName evidence="6">Phosphotyrosine protein phosphatase</fullName>
    </submittedName>
</protein>
<keyword evidence="3" id="KW-0904">Protein phosphatase</keyword>
<accession>A0A7G1HV64</accession>
<dbReference type="GO" id="GO:0004725">
    <property type="term" value="F:protein tyrosine phosphatase activity"/>
    <property type="evidence" value="ECO:0007669"/>
    <property type="project" value="InterPro"/>
</dbReference>
<dbReference type="CDD" id="cd16343">
    <property type="entry name" value="LMWPTP"/>
    <property type="match status" value="1"/>
</dbReference>
<evidence type="ECO:0000256" key="4">
    <source>
        <dbReference type="PIRSR" id="PIRSR617867-1"/>
    </source>
</evidence>
<dbReference type="InterPro" id="IPR023485">
    <property type="entry name" value="Ptyr_pPase"/>
</dbReference>
<dbReference type="EMBL" id="AP023322">
    <property type="protein sequence ID" value="BCI63645.1"/>
    <property type="molecule type" value="Genomic_DNA"/>
</dbReference>
<evidence type="ECO:0000256" key="3">
    <source>
        <dbReference type="ARBA" id="ARBA00022912"/>
    </source>
</evidence>
<name>A0A7G1HV64_9BACT</name>
<dbReference type="Gene3D" id="3.40.50.2300">
    <property type="match status" value="1"/>
</dbReference>
<keyword evidence="2" id="KW-0378">Hydrolase</keyword>
<dbReference type="SUPFAM" id="SSF52788">
    <property type="entry name" value="Phosphotyrosine protein phosphatases I"/>
    <property type="match status" value="1"/>
</dbReference>
<evidence type="ECO:0000313" key="6">
    <source>
        <dbReference type="EMBL" id="BCI63645.1"/>
    </source>
</evidence>
<evidence type="ECO:0000259" key="5">
    <source>
        <dbReference type="SMART" id="SM00226"/>
    </source>
</evidence>
<feature type="active site" description="Nucleophile" evidence="4">
    <location>
        <position position="12"/>
    </location>
</feature>
<dbReference type="Pfam" id="PF01451">
    <property type="entry name" value="LMWPc"/>
    <property type="match status" value="1"/>
</dbReference>
<dbReference type="InterPro" id="IPR036196">
    <property type="entry name" value="Ptyr_pPase_sf"/>
</dbReference>
<dbReference type="AlphaFoldDB" id="A0A7G1HV64"/>
<dbReference type="RefSeq" id="WP_200754730.1">
    <property type="nucleotide sequence ID" value="NZ_AP023322.1"/>
</dbReference>
<dbReference type="KEGG" id="copr:Cop2CBH44_19980"/>
<sequence>MLEKKYKILFVCLGNICRSPAAEGIMKDLIKRSKLEYLIEVDSAGTYGGHAGDLPDSRMRAHALRRGYNLTHRSRQIKVDDFDEYDMIIAMDDMNVNKLRRLAPDVASIQKIYLMTDYCTRLQVDHVPDPYYSGSDGFEQVLDILEDACAGLLKKLINN</sequence>
<comment type="similarity">
    <text evidence="1">Belongs to the low molecular weight phosphotyrosine protein phosphatase family.</text>
</comment>
<evidence type="ECO:0000256" key="1">
    <source>
        <dbReference type="ARBA" id="ARBA00011063"/>
    </source>
</evidence>
<dbReference type="InterPro" id="IPR017867">
    <property type="entry name" value="Tyr_phospatase_low_mol_wt"/>
</dbReference>
<dbReference type="PANTHER" id="PTHR47439:SF1">
    <property type="entry name" value="ACID PHOSPHATASE"/>
    <property type="match status" value="1"/>
</dbReference>
<feature type="domain" description="Phosphotyrosine protein phosphatase I" evidence="5">
    <location>
        <begin position="6"/>
        <end position="155"/>
    </location>
</feature>
<feature type="active site" description="Proton donor" evidence="4">
    <location>
        <position position="129"/>
    </location>
</feature>
<organism evidence="6 7">
    <name type="scientific">Coprobacter secundus subsp. similis</name>
    <dbReference type="NCBI Taxonomy" id="2751153"/>
    <lineage>
        <taxon>Bacteria</taxon>
        <taxon>Pseudomonadati</taxon>
        <taxon>Bacteroidota</taxon>
        <taxon>Bacteroidia</taxon>
        <taxon>Bacteroidales</taxon>
        <taxon>Barnesiellaceae</taxon>
        <taxon>Coprobacter</taxon>
    </lineage>
</organism>
<dbReference type="Proteomes" id="UP000594042">
    <property type="component" value="Chromosome"/>
</dbReference>
<evidence type="ECO:0000313" key="7">
    <source>
        <dbReference type="Proteomes" id="UP000594042"/>
    </source>
</evidence>
<feature type="active site" evidence="4">
    <location>
        <position position="18"/>
    </location>
</feature>
<dbReference type="PRINTS" id="PR00719">
    <property type="entry name" value="LMWPTPASE"/>
</dbReference>
<evidence type="ECO:0000256" key="2">
    <source>
        <dbReference type="ARBA" id="ARBA00022801"/>
    </source>
</evidence>
<gene>
    <name evidence="6" type="ORF">Cop2CBH44_19980</name>
</gene>
<keyword evidence="7" id="KW-1185">Reference proteome</keyword>
<dbReference type="SMART" id="SM00226">
    <property type="entry name" value="LMWPc"/>
    <property type="match status" value="1"/>
</dbReference>